<reference evidence="3" key="1">
    <citation type="submission" date="2015-10" db="EMBL/GenBank/DDBJ databases">
        <authorList>
            <person name="Gilbert D.G."/>
        </authorList>
    </citation>
    <scope>NUCLEOTIDE SEQUENCE</scope>
    <source>
        <strain evidence="3">Phyl III-seqv23</strain>
    </source>
</reference>
<proteinExistence type="predicted"/>
<dbReference type="EMBL" id="LN899825">
    <property type="protein sequence ID" value="CUV36798.1"/>
    <property type="molecule type" value="Genomic_DNA"/>
</dbReference>
<dbReference type="InterPro" id="IPR009671">
    <property type="entry name" value="RraB_dom"/>
</dbReference>
<dbReference type="EMBL" id="LN899822">
    <property type="protein sequence ID" value="CUV64078.1"/>
    <property type="molecule type" value="Genomic_DNA"/>
</dbReference>
<dbReference type="SUPFAM" id="SSF89946">
    <property type="entry name" value="Hypothetical protein VC0424"/>
    <property type="match status" value="1"/>
</dbReference>
<evidence type="ECO:0000313" key="4">
    <source>
        <dbReference type="EMBL" id="CUV36798.1"/>
    </source>
</evidence>
<dbReference type="Pfam" id="PF05117">
    <property type="entry name" value="DUF695"/>
    <property type="match status" value="1"/>
</dbReference>
<feature type="domain" description="Regulator of ribonuclease activity B" evidence="2">
    <location>
        <begin position="146"/>
        <end position="241"/>
    </location>
</feature>
<evidence type="ECO:0000313" key="6">
    <source>
        <dbReference type="EMBL" id="CUV64078.1"/>
    </source>
</evidence>
<evidence type="ECO:0008006" key="7">
    <source>
        <dbReference type="Google" id="ProtNLM"/>
    </source>
</evidence>
<dbReference type="InterPro" id="IPR016097">
    <property type="entry name" value="DUF695"/>
</dbReference>
<feature type="domain" description="DUF695" evidence="1">
    <location>
        <begin position="3"/>
        <end position="135"/>
    </location>
</feature>
<evidence type="ECO:0000313" key="5">
    <source>
        <dbReference type="EMBL" id="CUV40622.1"/>
    </source>
</evidence>
<dbReference type="Pfam" id="PF06877">
    <property type="entry name" value="RraB"/>
    <property type="match status" value="1"/>
</dbReference>
<evidence type="ECO:0000259" key="1">
    <source>
        <dbReference type="Pfam" id="PF05117"/>
    </source>
</evidence>
<dbReference type="AlphaFoldDB" id="A0A0S4UL11"/>
<dbReference type="EMBL" id="LN899826">
    <property type="protein sequence ID" value="CUV40622.1"/>
    <property type="molecule type" value="Genomic_DNA"/>
</dbReference>
<name>A0A0S4UL11_RALSL</name>
<organism evidence="3">
    <name type="scientific">Ralstonia solanacearum</name>
    <name type="common">Pseudomonas solanacearum</name>
    <dbReference type="NCBI Taxonomy" id="305"/>
    <lineage>
        <taxon>Bacteria</taxon>
        <taxon>Pseudomonadati</taxon>
        <taxon>Pseudomonadota</taxon>
        <taxon>Betaproteobacteria</taxon>
        <taxon>Burkholderiales</taxon>
        <taxon>Burkholderiaceae</taxon>
        <taxon>Ralstonia</taxon>
        <taxon>Ralstonia solanacearum species complex</taxon>
    </lineage>
</organism>
<dbReference type="Gene3D" id="3.30.70.970">
    <property type="entry name" value="RraB-like"/>
    <property type="match status" value="1"/>
</dbReference>
<accession>A0A0S4UL11</accession>
<gene>
    <name evidence="6" type="ORF">RD1301_v1_4690003</name>
    <name evidence="3" type="ORF">RUN1744_v1_280010</name>
    <name evidence="4" type="ORF">TD1301_v1_2430003</name>
    <name evidence="5" type="ORF">TF3108_v1_530003</name>
</gene>
<protein>
    <recommendedName>
        <fullName evidence="7">DUF695 domain-containing protein</fullName>
    </recommendedName>
</protein>
<dbReference type="EMBL" id="LN899823">
    <property type="protein sequence ID" value="CUV22911.1"/>
    <property type="molecule type" value="Genomic_DNA"/>
</dbReference>
<sequence>MADAWELFPAQMGEHRAFISFNSSFAEIAEQDPRMSLLRVRVELKQPTPEGMPGEDEFQELKKVEDLLTTAVEAGGGVQVGRLTVRGHRHFYFYVAFAEEKAQGIVDAVGPQVVYELAYAYQQDPEKEGYWKYLYPTADDWQVIRDSRVLNVLTEKGDISSVGRNVAHWAYFPKSESAEQFADWAKKCAYAVNSIASTDDNKTVVRFTHEGTMELEDITHHTIAINRKVREFGGDYDGWETTIERGTS</sequence>
<dbReference type="InterPro" id="IPR036701">
    <property type="entry name" value="RraB-like_sf"/>
</dbReference>
<evidence type="ECO:0000313" key="3">
    <source>
        <dbReference type="EMBL" id="CUV22911.1"/>
    </source>
</evidence>
<evidence type="ECO:0000259" key="2">
    <source>
        <dbReference type="Pfam" id="PF06877"/>
    </source>
</evidence>